<dbReference type="GO" id="GO:0043657">
    <property type="term" value="C:host cell"/>
    <property type="evidence" value="ECO:0007669"/>
    <property type="project" value="GOC"/>
</dbReference>
<keyword evidence="11 15" id="KW-1176">Cytoplasmic inwards viral transport</keyword>
<dbReference type="GO" id="GO:0075732">
    <property type="term" value="P:viral penetration into host nucleus"/>
    <property type="evidence" value="ECO:0007669"/>
    <property type="project" value="UniProtKB-KW"/>
</dbReference>
<keyword evidence="1 15" id="KW-1163">Viral penetration into host nucleus</keyword>
<sequence length="512" mass="56842">MLRSKRVKRASPTDLYKSCKLGGDCFPDVQNKIEGTTLADRLLTIFGSILYLGNLGIGTGKGSGGFGGYRPISGAAGKSPSVPVVRPSIPVDPLGGADVIPLDVINPEAPSIVPLVEGTPEIPSFDTTGPTIDVAELDITTQYKPIDELPTTNQQPTVIGTGRDTTIVDFQPGPTPPKRIALDVGYSSEDAVQLNVFPEPKFVDPDINVFVDPNITGKTVGFEEIELGSLNNFAEFDIIEEAVPQTSTPTERLERVVTKGRKLYNRLVQQVQTRNPDFINKPSRLVRFEFDNPAFEEEVTLQFQKDIDEITAAPETDFQDIVSLSRPIYSETNEGIRISRLGQKGSITTRSGLTIGQKVHYFYDISRIEPIEEIELQSYGSFSGENVIVDPIVESNFFDALESYSDIYPDELLEDVMEEQFHNSHLVLSSYSTREQLQIPTIPPGIALKVFVPDIGNLTVDYPSIYPEETIINNEIPSTPLQPDIQIEVENDDFIIHPDLLRRRRKRKYIDL</sequence>
<evidence type="ECO:0000256" key="1">
    <source>
        <dbReference type="ARBA" id="ARBA00022524"/>
    </source>
</evidence>
<keyword evidence="14 15" id="KW-1160">Virus entry into host cell</keyword>
<evidence type="ECO:0000256" key="12">
    <source>
        <dbReference type="ARBA" id="ARBA00023125"/>
    </source>
</evidence>
<dbReference type="Pfam" id="PF00513">
    <property type="entry name" value="Late_protein_L2"/>
    <property type="match status" value="1"/>
</dbReference>
<evidence type="ECO:0000256" key="6">
    <source>
        <dbReference type="ARBA" id="ARBA00022812"/>
    </source>
</evidence>
<evidence type="ECO:0000256" key="4">
    <source>
        <dbReference type="ARBA" id="ARBA00022562"/>
    </source>
</evidence>
<feature type="disulfide bond" evidence="15">
    <location>
        <begin position="19"/>
        <end position="25"/>
    </location>
</feature>
<comment type="PTM">
    <text evidence="15">Highly phosphorylated.</text>
</comment>
<evidence type="ECO:0000256" key="9">
    <source>
        <dbReference type="ARBA" id="ARBA00022952"/>
    </source>
</evidence>
<keyword evidence="8 15" id="KW-0426">Late protein</keyword>
<evidence type="ECO:0000256" key="8">
    <source>
        <dbReference type="ARBA" id="ARBA00022921"/>
    </source>
</evidence>
<comment type="function">
    <text evidence="15">Minor protein of the capsid that localizes along the inner surface of the virion, within the central cavities beneath the L1 pentamers. Plays a role in capsid stabilization through interaction with the major capsid protein L1. Once the virion enters the host cell, L2 escorts the genomic DNA into the nucleus by promoting escape from the endosomal compartments and traffic through the host Golgi network. Mechanistically, the C-terminus of L2 possesses a cell-penetrating peptide that protudes from the host endosome, interacts with host cytoplasmic retromer cargo and thereby mediates the capsid delivery to the host trans-Golgi network. Plays a role through its interaction with host dynein in the intracellular microtubule-dependent transport of viral capsid toward the nucleus. Mediates the viral genome import into the nucleus through binding to host importins. Once within the nucleus, L2 localizes viral genomes to host PML bodies in order to activate early gene expression for establishment of infection. Later on, promotes late gene expression by interacting with the viral E2 protein and by inhibiting its transcriptional activation functions. During virion assembly, encapsidates the genome by direct interaction with the viral DNA.</text>
</comment>
<keyword evidence="2 15" id="KW-0597">Phosphoprotein</keyword>
<evidence type="ECO:0000256" key="2">
    <source>
        <dbReference type="ARBA" id="ARBA00022553"/>
    </source>
</evidence>
<dbReference type="GO" id="GO:0003677">
    <property type="term" value="F:DNA binding"/>
    <property type="evidence" value="ECO:0007669"/>
    <property type="project" value="UniProtKB-UniRule"/>
</dbReference>
<organism evidence="16">
    <name type="scientific">Gammapapillomavirus 15</name>
    <dbReference type="NCBI Taxonomy" id="1513260"/>
    <lineage>
        <taxon>Viruses</taxon>
        <taxon>Monodnaviria</taxon>
        <taxon>Shotokuvirae</taxon>
        <taxon>Cossaviricota</taxon>
        <taxon>Papovaviricetes</taxon>
        <taxon>Zurhausenvirales</taxon>
        <taxon>Papillomaviridae</taxon>
        <taxon>Firstpapillomavirinae</taxon>
        <taxon>Gammapapillomavirus</taxon>
    </lineage>
</organism>
<keyword evidence="12 15" id="KW-0238">DNA-binding</keyword>
<dbReference type="HAMAP" id="MF_04003">
    <property type="entry name" value="PPV_L2"/>
    <property type="match status" value="1"/>
</dbReference>
<keyword evidence="13 15" id="KW-1015">Disulfide bond</keyword>
<dbReference type="EMBL" id="MF588725">
    <property type="protein sequence ID" value="ATQ38419.1"/>
    <property type="molecule type" value="Genomic_DNA"/>
</dbReference>
<comment type="subunit">
    <text evidence="15">Interacts with major capsid protein L1. Interacts with E2; this interaction inhibits E2 transcriptional activity but not the DNA replication function E2. Interacts with host HSPA8; this interaction is required for L2 nuclear translocation. Interacts with host importins KPNB2 and KPNB3. Forms a complex with importin alpha2-beta1 heterodimers via interaction with the importin alpha2 adapter. Interacts with host DYNLT1; this interaction is essential for virus intracellular transport during entry. Interacts (via C-terminus) with host retromer subunits VPS35 AND VPS29.</text>
</comment>
<keyword evidence="3 15" id="KW-0167">Capsid protein</keyword>
<evidence type="ECO:0000256" key="10">
    <source>
        <dbReference type="ARBA" id="ARBA00023046"/>
    </source>
</evidence>
<name>A0A2D2ALU6_9PAPI</name>
<evidence type="ECO:0000313" key="16">
    <source>
        <dbReference type="EMBL" id="ATQ38419.1"/>
    </source>
</evidence>
<evidence type="ECO:0000256" key="3">
    <source>
        <dbReference type="ARBA" id="ARBA00022561"/>
    </source>
</evidence>
<accession>A0A2D2ALU6</accession>
<evidence type="ECO:0000256" key="7">
    <source>
        <dbReference type="ARBA" id="ARBA00022844"/>
    </source>
</evidence>
<dbReference type="InterPro" id="IPR000784">
    <property type="entry name" value="Late_L2"/>
</dbReference>
<dbReference type="GO" id="GO:0046718">
    <property type="term" value="P:symbiont entry into host cell"/>
    <property type="evidence" value="ECO:0007669"/>
    <property type="project" value="UniProtKB-KW"/>
</dbReference>
<comment type="caution">
    <text evidence="15">Lacks conserved residue(s) required for the propagation of feature annotation.</text>
</comment>
<dbReference type="GO" id="GO:0075521">
    <property type="term" value="P:microtubule-dependent intracellular transport of viral material towards nucleus"/>
    <property type="evidence" value="ECO:0007669"/>
    <property type="project" value="UniProtKB-UniRule"/>
</dbReference>
<reference evidence="16" key="1">
    <citation type="journal article" date="2018" name="MSphere">
        <title>Metagenomic Discovery of 83 New Human Papillomavirus Types in Patients with Immunodeficiency.</title>
        <authorList>
            <person name="Pastrana D.V."/>
            <person name="Peretti A."/>
            <person name="Welch N.L."/>
            <person name="Borgogna C."/>
            <person name="Olivero C."/>
            <person name="Badolato R."/>
            <person name="Notarangelo L.D."/>
            <person name="Gariglio M."/>
            <person name="FitzGerald P.C."/>
            <person name="McIntosh C.E."/>
            <person name="Reeves J."/>
            <person name="Starrett G.J."/>
            <person name="Bliskovsky V."/>
            <person name="Velez D."/>
            <person name="Brownell I."/>
            <person name="Yarchoan R."/>
            <person name="Wyvill K.M."/>
            <person name="Uldrick T.S."/>
            <person name="Maldarelli F."/>
            <person name="Lisco A."/>
            <person name="Sereti I."/>
            <person name="Gonzalez C.M."/>
            <person name="Androphy E.J."/>
            <person name="McBride A.A."/>
            <person name="Van Doorslaer K."/>
            <person name="Garcia F."/>
            <person name="Dvoretzky I."/>
            <person name="Liu J.S."/>
            <person name="Han J."/>
            <person name="Murphy P.M."/>
            <person name="McDermott D.H."/>
            <person name="Buck C.B."/>
        </authorList>
    </citation>
    <scope>NUCLEOTIDE SEQUENCE</scope>
    <source>
        <strain evidence="16">Gamma15_w18c134</strain>
    </source>
</reference>
<dbReference type="GO" id="GO:0019028">
    <property type="term" value="C:viral capsid"/>
    <property type="evidence" value="ECO:0007669"/>
    <property type="project" value="UniProtKB-UniRule"/>
</dbReference>
<dbReference type="GO" id="GO:0005198">
    <property type="term" value="F:structural molecule activity"/>
    <property type="evidence" value="ECO:0007669"/>
    <property type="project" value="UniProtKB-UniRule"/>
</dbReference>
<evidence type="ECO:0000256" key="14">
    <source>
        <dbReference type="ARBA" id="ARBA00023296"/>
    </source>
</evidence>
<evidence type="ECO:0000256" key="15">
    <source>
        <dbReference type="HAMAP-Rule" id="MF_04003"/>
    </source>
</evidence>
<comment type="similarity">
    <text evidence="15">Belongs to the papillomaviridae L2 protein family.</text>
</comment>
<comment type="subcellular location">
    <subcellularLocation>
        <location evidence="15">Virion</location>
    </subcellularLocation>
    <subcellularLocation>
        <location evidence="15">Host nucleus</location>
    </subcellularLocation>
</comment>
<protein>
    <recommendedName>
        <fullName evidence="15">Minor capsid protein L2</fullName>
    </recommendedName>
</protein>
<keyword evidence="9 15" id="KW-1177">Microtubular inwards viral transport</keyword>
<gene>
    <name evidence="15 16" type="primary">L2</name>
</gene>
<keyword evidence="6" id="KW-1040">Host Golgi apparatus</keyword>
<evidence type="ECO:0000256" key="5">
    <source>
        <dbReference type="ARBA" id="ARBA00022581"/>
    </source>
</evidence>
<evidence type="ECO:0000256" key="11">
    <source>
        <dbReference type="ARBA" id="ARBA00023120"/>
    </source>
</evidence>
<dbReference type="GO" id="GO:0042025">
    <property type="term" value="C:host cell nucleus"/>
    <property type="evidence" value="ECO:0007669"/>
    <property type="project" value="UniProtKB-SubCell"/>
</dbReference>
<evidence type="ECO:0000256" key="13">
    <source>
        <dbReference type="ARBA" id="ARBA00023157"/>
    </source>
</evidence>
<proteinExistence type="inferred from homology"/>
<dbReference type="Proteomes" id="UP000289861">
    <property type="component" value="Segment"/>
</dbReference>
<keyword evidence="10" id="KW-1039">Host endosome</keyword>
<keyword evidence="5 15" id="KW-0945">Host-virus interaction</keyword>
<keyword evidence="7 15" id="KW-0946">Virion</keyword>
<keyword evidence="4 15" id="KW-1048">Host nucleus</keyword>